<keyword evidence="9" id="KW-0732">Signal</keyword>
<proteinExistence type="inferred from homology"/>
<reference evidence="11" key="1">
    <citation type="submission" date="2025-08" db="UniProtKB">
        <authorList>
            <consortium name="RefSeq"/>
        </authorList>
    </citation>
    <scope>IDENTIFICATION</scope>
    <source>
        <strain evidence="11">OHB3-1</strain>
    </source>
</reference>
<evidence type="ECO:0000256" key="2">
    <source>
        <dbReference type="ARBA" id="ARBA00008544"/>
    </source>
</evidence>
<dbReference type="Gene3D" id="3.40.420.10">
    <property type="entry name" value="Ricin (A subunit), domain 1"/>
    <property type="match status" value="1"/>
</dbReference>
<dbReference type="InterPro" id="IPR001574">
    <property type="entry name" value="Ribosome_inactivat_prot"/>
</dbReference>
<keyword evidence="5 8" id="KW-0378">Hydrolase</keyword>
<sequence>MRFLPFYFVLALCFGALAAEADVSFSMLGATSETYRQFIRNLRSTLTIRSPVVYGIPVLQSTAVGSARFILVHLTNYNTESITVAIDVVNIYVVAYRAGNNAYFLNDASAEANNVLFKGIKHVRLPYKGNYDGLETAAGKISREKIDLGFSEISSSIGNMFHHNVGTSIARAFIVIIQSVLEAARFKYIEQRVSENVKTKFKPDPAFLSLENRWSDLSEQIQIAQKREGEFARAIELRTVSNKPIIVTNVSSPIVKGIALLLYYKVRVAIDNIIRMPTMTY</sequence>
<evidence type="ECO:0000256" key="3">
    <source>
        <dbReference type="ARBA" id="ARBA00012001"/>
    </source>
</evidence>
<evidence type="ECO:0000256" key="8">
    <source>
        <dbReference type="RuleBase" id="RU004915"/>
    </source>
</evidence>
<evidence type="ECO:0000256" key="7">
    <source>
        <dbReference type="ARBA" id="ARBA00023193"/>
    </source>
</evidence>
<evidence type="ECO:0000256" key="1">
    <source>
        <dbReference type="ARBA" id="ARBA00000237"/>
    </source>
</evidence>
<dbReference type="InterPro" id="IPR036041">
    <property type="entry name" value="Ribosome-inact_prot_sf"/>
</dbReference>
<dbReference type="SUPFAM" id="SSF56371">
    <property type="entry name" value="Ribosome inactivating proteins (RIP)"/>
    <property type="match status" value="1"/>
</dbReference>
<dbReference type="GeneID" id="111024728"/>
<comment type="similarity">
    <text evidence="2">Belongs to the ribosome-inactivating protein family. Type 1 RIP subfamily.</text>
</comment>
<dbReference type="PROSITE" id="PS00275">
    <property type="entry name" value="SHIGA_RICIN"/>
    <property type="match status" value="1"/>
</dbReference>
<dbReference type="InterPro" id="IPR016138">
    <property type="entry name" value="Ribosome_inactivat_prot_sub1"/>
</dbReference>
<evidence type="ECO:0000256" key="6">
    <source>
        <dbReference type="ARBA" id="ARBA00022821"/>
    </source>
</evidence>
<accession>A0A6J1DWK4</accession>
<keyword evidence="6 8" id="KW-0611">Plant defense</keyword>
<feature type="chain" id="PRO_5026917054" description="rRNA N-glycosylase" evidence="9">
    <location>
        <begin position="20"/>
        <end position="281"/>
    </location>
</feature>
<dbReference type="GO" id="GO:0090729">
    <property type="term" value="F:toxin activity"/>
    <property type="evidence" value="ECO:0007669"/>
    <property type="project" value="UniProtKB-KW"/>
</dbReference>
<dbReference type="EC" id="3.2.2.22" evidence="3 8"/>
<dbReference type="PANTHER" id="PTHR33453">
    <property type="match status" value="1"/>
</dbReference>
<dbReference type="OrthoDB" id="1704365at2759"/>
<evidence type="ECO:0000256" key="9">
    <source>
        <dbReference type="SAM" id="SignalP"/>
    </source>
</evidence>
<evidence type="ECO:0000313" key="10">
    <source>
        <dbReference type="Proteomes" id="UP000504603"/>
    </source>
</evidence>
<dbReference type="KEGG" id="mcha:111024728"/>
<dbReference type="AlphaFoldDB" id="A0A6J1DWK4"/>
<evidence type="ECO:0000256" key="4">
    <source>
        <dbReference type="ARBA" id="ARBA00022656"/>
    </source>
</evidence>
<keyword evidence="7 8" id="KW-0652">Protein synthesis inhibitor</keyword>
<organism evidence="10 11">
    <name type="scientific">Momordica charantia</name>
    <name type="common">Bitter gourd</name>
    <name type="synonym">Balsam pear</name>
    <dbReference type="NCBI Taxonomy" id="3673"/>
    <lineage>
        <taxon>Eukaryota</taxon>
        <taxon>Viridiplantae</taxon>
        <taxon>Streptophyta</taxon>
        <taxon>Embryophyta</taxon>
        <taxon>Tracheophyta</taxon>
        <taxon>Spermatophyta</taxon>
        <taxon>Magnoliopsida</taxon>
        <taxon>eudicotyledons</taxon>
        <taxon>Gunneridae</taxon>
        <taxon>Pentapetalae</taxon>
        <taxon>rosids</taxon>
        <taxon>fabids</taxon>
        <taxon>Cucurbitales</taxon>
        <taxon>Cucurbitaceae</taxon>
        <taxon>Momordiceae</taxon>
        <taxon>Momordica</taxon>
    </lineage>
</organism>
<keyword evidence="10" id="KW-1185">Reference proteome</keyword>
<dbReference type="Proteomes" id="UP000504603">
    <property type="component" value="Unplaced"/>
</dbReference>
<dbReference type="PRINTS" id="PR00396">
    <property type="entry name" value="SHIGARICIN"/>
</dbReference>
<evidence type="ECO:0000256" key="5">
    <source>
        <dbReference type="ARBA" id="ARBA00022801"/>
    </source>
</evidence>
<dbReference type="GO" id="GO:0030598">
    <property type="term" value="F:rRNA N-glycosylase activity"/>
    <property type="evidence" value="ECO:0007669"/>
    <property type="project" value="UniProtKB-EC"/>
</dbReference>
<dbReference type="GO" id="GO:0017148">
    <property type="term" value="P:negative regulation of translation"/>
    <property type="evidence" value="ECO:0007669"/>
    <property type="project" value="UniProtKB-KW"/>
</dbReference>
<dbReference type="RefSeq" id="XP_022158192.1">
    <property type="nucleotide sequence ID" value="XM_022302500.1"/>
</dbReference>
<dbReference type="GO" id="GO:0006952">
    <property type="term" value="P:defense response"/>
    <property type="evidence" value="ECO:0007669"/>
    <property type="project" value="UniProtKB-KW"/>
</dbReference>
<name>A0A6J1DWK4_MOMCH</name>
<dbReference type="InterPro" id="IPR017989">
    <property type="entry name" value="Ribosome_inactivat_1/2"/>
</dbReference>
<feature type="signal peptide" evidence="9">
    <location>
        <begin position="1"/>
        <end position="19"/>
    </location>
</feature>
<dbReference type="Gene3D" id="4.10.470.10">
    <property type="entry name" value="Ricin (A Subunit), domain 2"/>
    <property type="match status" value="1"/>
</dbReference>
<dbReference type="Pfam" id="PF00161">
    <property type="entry name" value="RIP"/>
    <property type="match status" value="1"/>
</dbReference>
<gene>
    <name evidence="11" type="primary">LOC111024728</name>
</gene>
<keyword evidence="4 8" id="KW-0800">Toxin</keyword>
<dbReference type="InterPro" id="IPR016139">
    <property type="entry name" value="Ribosome_inactivat_prot_sub2"/>
</dbReference>
<dbReference type="InterPro" id="IPR017988">
    <property type="entry name" value="Ribosome_inactivat_prot_CS"/>
</dbReference>
<evidence type="ECO:0000313" key="11">
    <source>
        <dbReference type="RefSeq" id="XP_022158192.1"/>
    </source>
</evidence>
<dbReference type="PANTHER" id="PTHR33453:SF34">
    <property type="entry name" value="RIBOSOME-INACTIVATING PROTEIN"/>
    <property type="match status" value="1"/>
</dbReference>
<comment type="catalytic activity">
    <reaction evidence="1 8">
        <text>Endohydrolysis of the N-glycosidic bond at one specific adenosine on the 28S rRNA.</text>
        <dbReference type="EC" id="3.2.2.22"/>
    </reaction>
</comment>
<protein>
    <recommendedName>
        <fullName evidence="3 8">rRNA N-glycosylase</fullName>
        <ecNumber evidence="3 8">3.2.2.22</ecNumber>
    </recommendedName>
</protein>